<feature type="domain" description="CBS" evidence="3">
    <location>
        <begin position="7"/>
        <end position="67"/>
    </location>
</feature>
<dbReference type="PROSITE" id="PS51671">
    <property type="entry name" value="ACT"/>
    <property type="match status" value="1"/>
</dbReference>
<dbReference type="Pfam" id="PF00571">
    <property type="entry name" value="CBS"/>
    <property type="match status" value="2"/>
</dbReference>
<dbReference type="SMART" id="SM00116">
    <property type="entry name" value="CBS"/>
    <property type="match status" value="2"/>
</dbReference>
<dbReference type="Gene3D" id="3.30.70.260">
    <property type="match status" value="1"/>
</dbReference>
<organism evidence="5">
    <name type="scientific">Candidatus Fermentithermobacillus carboniphilus</name>
    <dbReference type="NCBI Taxonomy" id="3085328"/>
    <lineage>
        <taxon>Bacteria</taxon>
        <taxon>Bacillati</taxon>
        <taxon>Bacillota</taxon>
        <taxon>Candidatus Fermentithermobacillia</taxon>
        <taxon>Candidatus Fermentithermobacillales</taxon>
        <taxon>Candidatus Fermentithermobacillaceae</taxon>
        <taxon>Candidatus Fermentithermobacillus</taxon>
    </lineage>
</organism>
<dbReference type="PANTHER" id="PTHR43080">
    <property type="entry name" value="CBS DOMAIN-CONTAINING PROTEIN CBSX3, MITOCHONDRIAL"/>
    <property type="match status" value="1"/>
</dbReference>
<dbReference type="InterPro" id="IPR000644">
    <property type="entry name" value="CBS_dom"/>
</dbReference>
<dbReference type="SUPFAM" id="SSF54631">
    <property type="entry name" value="CBS-domain pair"/>
    <property type="match status" value="1"/>
</dbReference>
<dbReference type="KEGG" id="fcz:IMF26_08715"/>
<reference evidence="5" key="2">
    <citation type="journal article" date="2023" name="Biology">
        <title>Prokaryotic Life Associated with Coal-Fire Gas Vents Revealed by Metagenomics.</title>
        <authorList>
            <person name="Kadnikov V.V."/>
            <person name="Mardanov A.V."/>
            <person name="Beletsky A.V."/>
            <person name="Karnachuk O.V."/>
            <person name="Ravin N.V."/>
        </authorList>
    </citation>
    <scope>NUCLEOTIDE SEQUENCE</scope>
    <source>
        <strain evidence="5">Bu02</strain>
    </source>
</reference>
<keyword evidence="1 2" id="KW-0129">CBS domain</keyword>
<dbReference type="InterPro" id="IPR002912">
    <property type="entry name" value="ACT_dom"/>
</dbReference>
<evidence type="ECO:0000256" key="1">
    <source>
        <dbReference type="ARBA" id="ARBA00023122"/>
    </source>
</evidence>
<dbReference type="EMBL" id="CP062796">
    <property type="protein sequence ID" value="QUL98124.1"/>
    <property type="molecule type" value="Genomic_DNA"/>
</dbReference>
<dbReference type="InterPro" id="IPR051257">
    <property type="entry name" value="Diverse_CBS-Domain"/>
</dbReference>
<proteinExistence type="predicted"/>
<dbReference type="InterPro" id="IPR045865">
    <property type="entry name" value="ACT-like_dom_sf"/>
</dbReference>
<dbReference type="Pfam" id="PF01842">
    <property type="entry name" value="ACT"/>
    <property type="match status" value="1"/>
</dbReference>
<dbReference type="PROSITE" id="PS51371">
    <property type="entry name" value="CBS"/>
    <property type="match status" value="2"/>
</dbReference>
<feature type="domain" description="CBS" evidence="3">
    <location>
        <begin position="74"/>
        <end position="132"/>
    </location>
</feature>
<reference evidence="5" key="1">
    <citation type="submission" date="2020-10" db="EMBL/GenBank/DDBJ databases">
        <authorList>
            <person name="Kadnikov V."/>
            <person name="Beletsky A.V."/>
            <person name="Mardanov A.V."/>
            <person name="Karnachuk O.V."/>
            <person name="Ravin N.V."/>
        </authorList>
    </citation>
    <scope>NUCLEOTIDE SEQUENCE</scope>
    <source>
        <strain evidence="5">Bu02</strain>
    </source>
</reference>
<evidence type="ECO:0000313" key="5">
    <source>
        <dbReference type="EMBL" id="QUL98124.1"/>
    </source>
</evidence>
<dbReference type="AlphaFoldDB" id="A0AAT9LAM8"/>
<feature type="domain" description="ACT" evidence="4">
    <location>
        <begin position="136"/>
        <end position="209"/>
    </location>
</feature>
<dbReference type="InterPro" id="IPR046342">
    <property type="entry name" value="CBS_dom_sf"/>
</dbReference>
<dbReference type="PANTHER" id="PTHR43080:SF2">
    <property type="entry name" value="CBS DOMAIN-CONTAINING PROTEIN"/>
    <property type="match status" value="1"/>
</dbReference>
<accession>A0AAT9LAM8</accession>
<dbReference type="CDD" id="cd04584">
    <property type="entry name" value="CBS_pair_AcuB_like"/>
    <property type="match status" value="1"/>
</dbReference>
<evidence type="ECO:0000259" key="3">
    <source>
        <dbReference type="PROSITE" id="PS51371"/>
    </source>
</evidence>
<evidence type="ECO:0000256" key="2">
    <source>
        <dbReference type="PROSITE-ProRule" id="PRU00703"/>
    </source>
</evidence>
<protein>
    <submittedName>
        <fullName evidence="5">CBS domain-containing protein</fullName>
    </submittedName>
</protein>
<dbReference type="Gene3D" id="3.10.580.10">
    <property type="entry name" value="CBS-domain"/>
    <property type="match status" value="1"/>
</dbReference>
<sequence>MFVRDIMTHNPVSISPEATLRELLSVMTDKTFEAIPVKKNGKVVGIVTDWDVVVNYSNREAGNYLDSTRVKDVMTSNVATVSPDEIVEMAAYHMYFHDLDAIPVVDEKDNLVGIVTQSDLFRTFVTLMGLRTRGTRITLDVPDKVGILAEITRIVKDAGISIASLSTYTPPEKKRGNVILRVKTGHVKELVDKFIDEGFHVVHVSQVWE</sequence>
<gene>
    <name evidence="5" type="ORF">IMF26_08715</name>
</gene>
<evidence type="ECO:0000259" key="4">
    <source>
        <dbReference type="PROSITE" id="PS51671"/>
    </source>
</evidence>
<name>A0AAT9LAM8_9FIRM</name>
<dbReference type="SUPFAM" id="SSF55021">
    <property type="entry name" value="ACT-like"/>
    <property type="match status" value="1"/>
</dbReference>